<feature type="region of interest" description="Disordered" evidence="1">
    <location>
        <begin position="544"/>
        <end position="781"/>
    </location>
</feature>
<feature type="compositionally biased region" description="Low complexity" evidence="1">
    <location>
        <begin position="345"/>
        <end position="354"/>
    </location>
</feature>
<reference evidence="2" key="1">
    <citation type="journal article" date="2023" name="PhytoFront">
        <title>Draft Genome Resources of Seven Strains of Tilletia horrida, Causal Agent of Kernel Smut of Rice.</title>
        <authorList>
            <person name="Khanal S."/>
            <person name="Antony Babu S."/>
            <person name="Zhou X.G."/>
        </authorList>
    </citation>
    <scope>NUCLEOTIDE SEQUENCE</scope>
    <source>
        <strain evidence="2">TX6</strain>
    </source>
</reference>
<keyword evidence="3" id="KW-1185">Reference proteome</keyword>
<gene>
    <name evidence="2" type="ORF">OC846_002687</name>
</gene>
<sequence>MSLVKQAYCITASPVPIQVEDVLRRTYTSSLWLGESHTPLISFLHSFSSSSPHSVVLIKHDQATIRSARTYPKQLRPLFNLLRSAEQIEHRHESPSTALEDIDLDVLSTLSVAVYSPPKDIRRQYHAREIQLQLILILFLLQYLTLYPPPPECPPFTNHSPNSATSSQTDAIFLNEQYRKLVEQLSRLQLRALVPELGFGIEESRSRDQGSQGQDGLQQAALYIRPPSTDTPSKHQPLLHHPPPPPRPTLIALPKLMAHFYNPILQPHFTDTLPSQLAVFRDRCGNYNVSETVWASDSEASPVHPAATSITMTTTAIKLEPAEDTMMDYALSPPPSPISMHQHQPKLQASQQQQPKKKRKIALGTPDLAPEKKRGLTASGYEQPQLLLTRMIGGRKEISMDSRTFTRSNSIGTTNPSTTIEVNTESTMMPPPPVPSAIASVKAVSNEEGVAAVHEIVLTTREGSATSTAIDPVSTVATVTTTVASVDAAPGTIASANLATTTLTMGRHTQTKKRSAFTTSSTGTAAAPAQLVARKKRCIVALSDEEADEESEGKADAKQRGQRQGSPVLAKSRKNAPTVPLGPPSLFVLMGGSSGGSQMEGEELPPLPPPSSAVSARSGDGNLKSRSSSQQQEDSRSASDHLSWTTSKAQKPSSSKDSVPSADGLPPLPVRENPFKRRGMTASTSAVPSATSTAGLSQNAHLAPNLAAQRKEDVGTGFHPVNAATAKRKNPFSSSARAGAASAKGGASPVEAKSAFRRVQSVGSGPFAAGNKAQAADENDE</sequence>
<evidence type="ECO:0000313" key="2">
    <source>
        <dbReference type="EMBL" id="KAK0552964.1"/>
    </source>
</evidence>
<accession>A0AAN6JUN4</accession>
<name>A0AAN6JUN4_9BASI</name>
<feature type="region of interest" description="Disordered" evidence="1">
    <location>
        <begin position="225"/>
        <end position="246"/>
    </location>
</feature>
<feature type="compositionally biased region" description="Polar residues" evidence="1">
    <location>
        <begin position="642"/>
        <end position="658"/>
    </location>
</feature>
<feature type="compositionally biased region" description="Low complexity" evidence="1">
    <location>
        <begin position="681"/>
        <end position="694"/>
    </location>
</feature>
<evidence type="ECO:0000256" key="1">
    <source>
        <dbReference type="SAM" id="MobiDB-lite"/>
    </source>
</evidence>
<feature type="compositionally biased region" description="Low complexity" evidence="1">
    <location>
        <begin position="733"/>
        <end position="748"/>
    </location>
</feature>
<protein>
    <submittedName>
        <fullName evidence="2">Uncharacterized protein</fullName>
    </submittedName>
</protein>
<feature type="region of interest" description="Disordered" evidence="1">
    <location>
        <begin position="332"/>
        <end position="376"/>
    </location>
</feature>
<feature type="compositionally biased region" description="Low complexity" evidence="1">
    <location>
        <begin position="516"/>
        <end position="525"/>
    </location>
</feature>
<dbReference type="Proteomes" id="UP001176517">
    <property type="component" value="Unassembled WGS sequence"/>
</dbReference>
<feature type="region of interest" description="Disordered" evidence="1">
    <location>
        <begin position="506"/>
        <end position="525"/>
    </location>
</feature>
<evidence type="ECO:0000313" key="3">
    <source>
        <dbReference type="Proteomes" id="UP001176517"/>
    </source>
</evidence>
<proteinExistence type="predicted"/>
<dbReference type="EMBL" id="JAPDMZ010000056">
    <property type="protein sequence ID" value="KAK0552964.1"/>
    <property type="molecule type" value="Genomic_DNA"/>
</dbReference>
<dbReference type="AlphaFoldDB" id="A0AAN6JUN4"/>
<comment type="caution">
    <text evidence="2">The sequence shown here is derived from an EMBL/GenBank/DDBJ whole genome shotgun (WGS) entry which is preliminary data.</text>
</comment>
<organism evidence="2 3">
    <name type="scientific">Tilletia horrida</name>
    <dbReference type="NCBI Taxonomy" id="155126"/>
    <lineage>
        <taxon>Eukaryota</taxon>
        <taxon>Fungi</taxon>
        <taxon>Dikarya</taxon>
        <taxon>Basidiomycota</taxon>
        <taxon>Ustilaginomycotina</taxon>
        <taxon>Exobasidiomycetes</taxon>
        <taxon>Tilletiales</taxon>
        <taxon>Tilletiaceae</taxon>
        <taxon>Tilletia</taxon>
    </lineage>
</organism>